<evidence type="ECO:0000256" key="9">
    <source>
        <dbReference type="ARBA" id="ARBA00023077"/>
    </source>
</evidence>
<keyword evidence="18" id="KW-0675">Receptor</keyword>
<keyword evidence="4" id="KW-0410">Iron transport</keyword>
<keyword evidence="10 12" id="KW-0472">Membrane</keyword>
<feature type="short sequence motif" description="TonB C-terminal box" evidence="13">
    <location>
        <begin position="910"/>
        <end position="927"/>
    </location>
</feature>
<evidence type="ECO:0000256" key="11">
    <source>
        <dbReference type="ARBA" id="ARBA00023237"/>
    </source>
</evidence>
<evidence type="ECO:0000313" key="18">
    <source>
        <dbReference type="EMBL" id="MCP3730683.1"/>
    </source>
</evidence>
<sequence>MKQQLLGACGLTALMIVGASPAFAQDDTSAQDEIVVTAQGRAEVLSDVPIAVSAVNAEALERTGASDIRQLNQVAPSLLVSSTGSEANGSARIRGIGTVGDNPGLESSVATFVDGVYRSRSGIGLNELGDIERIEVLRGPQGTLFGRNASAGLINIVSKSPSFTFGGKAEASYGNYDYWRGQLGITGPLTETIAARLDGVYVKRDGFYRNVDAAGNVIDRINDRNRYFIRGQLLFEPNSDLSVRLIGDYTSREETCCAAVYTGLAETFDPTPGVPGDYSTAASNRVVDVMTSLGWRNPGAGDPYSRRVATNADRPYDGKTTDWGVSGQLDYSFGDVKLTSITAYRDYKSSAGGDLDYGNVDILYRAADGNSFRRFRTFTQELRLQGAAFDERLDWLIGGYYAKEKLDVRDNLKFGAQYGAFLSCRLVATVSPNALLRNPAAPGCLATTPNPLLGGATGRQAFAAGLGAAAPVFLAGLDRLSTVSNVGDNNANYFQTSSNFAVFTHNIIKFTDQLSLTLGGRYTSESKDFSATFNNTNTACPTQRAFFSPFLAGGATPLPASILPLATGLVNATCQGNSSSSLNGLNLTDSRDEDEWTGTAVLSFKPTEQLMIYASYSKGYKAGGFNLDRSALGLPQYAENDPRNIGGRGAAFGTANLQFDAEKVNAYELGLKFNGRRFNLNVAAFRQDFSDFQLNTFNGSVFLVQNITGCDSDLGLTDQDPSAATGACPAGDISPGVRSQGFELEASFYPSSDIAVMAGYTYAQTKYADDLAGRNTGSPLDPALFLLPGQLMSNAPEHVVTTSFAWTPSLGSSGLSGLIYVDQRTTSDYNTGSDLFPEKQQDGYTVVNARVGIRGRDEKWAIEFWAQNLLNQNYQQVAFNSAFQGANSRAQVTAPGFGAPSFLTANQLFSSYLAEPRTYGITGRFKF</sequence>
<feature type="signal peptide" evidence="15">
    <location>
        <begin position="1"/>
        <end position="24"/>
    </location>
</feature>
<feature type="domain" description="TonB-dependent receptor plug" evidence="17">
    <location>
        <begin position="46"/>
        <end position="152"/>
    </location>
</feature>
<protein>
    <submittedName>
        <fullName evidence="18">TonB-dependent receptor</fullName>
    </submittedName>
</protein>
<comment type="subcellular location">
    <subcellularLocation>
        <location evidence="1 12">Cell outer membrane</location>
        <topology evidence="1 12">Multi-pass membrane protein</topology>
    </subcellularLocation>
</comment>
<comment type="similarity">
    <text evidence="12 14">Belongs to the TonB-dependent receptor family.</text>
</comment>
<dbReference type="Pfam" id="PF07715">
    <property type="entry name" value="Plug"/>
    <property type="match status" value="1"/>
</dbReference>
<dbReference type="InterPro" id="IPR000531">
    <property type="entry name" value="Beta-barrel_TonB"/>
</dbReference>
<evidence type="ECO:0000256" key="1">
    <source>
        <dbReference type="ARBA" id="ARBA00004571"/>
    </source>
</evidence>
<dbReference type="Pfam" id="PF00593">
    <property type="entry name" value="TonB_dep_Rec_b-barrel"/>
    <property type="match status" value="1"/>
</dbReference>
<organism evidence="18 19">
    <name type="scientific">Sphingomonas tagetis</name>
    <dbReference type="NCBI Taxonomy" id="2949092"/>
    <lineage>
        <taxon>Bacteria</taxon>
        <taxon>Pseudomonadati</taxon>
        <taxon>Pseudomonadota</taxon>
        <taxon>Alphaproteobacteria</taxon>
        <taxon>Sphingomonadales</taxon>
        <taxon>Sphingomonadaceae</taxon>
        <taxon>Sphingomonas</taxon>
    </lineage>
</organism>
<dbReference type="PANTHER" id="PTHR32552">
    <property type="entry name" value="FERRICHROME IRON RECEPTOR-RELATED"/>
    <property type="match status" value="1"/>
</dbReference>
<evidence type="ECO:0000259" key="17">
    <source>
        <dbReference type="Pfam" id="PF07715"/>
    </source>
</evidence>
<dbReference type="PROSITE" id="PS52016">
    <property type="entry name" value="TONB_DEPENDENT_REC_3"/>
    <property type="match status" value="1"/>
</dbReference>
<comment type="caution">
    <text evidence="18">The sequence shown here is derived from an EMBL/GenBank/DDBJ whole genome shotgun (WGS) entry which is preliminary data.</text>
</comment>
<evidence type="ECO:0000256" key="6">
    <source>
        <dbReference type="ARBA" id="ARBA00022729"/>
    </source>
</evidence>
<dbReference type="Proteomes" id="UP001139451">
    <property type="component" value="Unassembled WGS sequence"/>
</dbReference>
<evidence type="ECO:0000256" key="14">
    <source>
        <dbReference type="RuleBase" id="RU003357"/>
    </source>
</evidence>
<dbReference type="InterPro" id="IPR036942">
    <property type="entry name" value="Beta-barrel_TonB_sf"/>
</dbReference>
<dbReference type="CDD" id="cd01347">
    <property type="entry name" value="ligand_gated_channel"/>
    <property type="match status" value="1"/>
</dbReference>
<evidence type="ECO:0000256" key="2">
    <source>
        <dbReference type="ARBA" id="ARBA00022448"/>
    </source>
</evidence>
<evidence type="ECO:0000256" key="13">
    <source>
        <dbReference type="PROSITE-ProRule" id="PRU10144"/>
    </source>
</evidence>
<gene>
    <name evidence="18" type="ORF">M9978_09610</name>
</gene>
<keyword evidence="11 12" id="KW-0998">Cell outer membrane</keyword>
<evidence type="ECO:0000256" key="4">
    <source>
        <dbReference type="ARBA" id="ARBA00022496"/>
    </source>
</evidence>
<feature type="chain" id="PRO_5040842123" evidence="15">
    <location>
        <begin position="25"/>
        <end position="927"/>
    </location>
</feature>
<proteinExistence type="inferred from homology"/>
<dbReference type="PROSITE" id="PS01156">
    <property type="entry name" value="TONB_DEPENDENT_REC_2"/>
    <property type="match status" value="1"/>
</dbReference>
<dbReference type="InterPro" id="IPR010917">
    <property type="entry name" value="TonB_rcpt_CS"/>
</dbReference>
<dbReference type="GO" id="GO:0009279">
    <property type="term" value="C:cell outer membrane"/>
    <property type="evidence" value="ECO:0007669"/>
    <property type="project" value="UniProtKB-SubCell"/>
</dbReference>
<dbReference type="SUPFAM" id="SSF56935">
    <property type="entry name" value="Porins"/>
    <property type="match status" value="1"/>
</dbReference>
<evidence type="ECO:0000256" key="3">
    <source>
        <dbReference type="ARBA" id="ARBA00022452"/>
    </source>
</evidence>
<keyword evidence="6 15" id="KW-0732">Signal</keyword>
<keyword evidence="3 12" id="KW-1134">Transmembrane beta strand</keyword>
<dbReference type="RefSeq" id="WP_254292813.1">
    <property type="nucleotide sequence ID" value="NZ_JAMLDX010000006.1"/>
</dbReference>
<keyword evidence="8" id="KW-0406">Ion transport</keyword>
<evidence type="ECO:0000256" key="12">
    <source>
        <dbReference type="PROSITE-ProRule" id="PRU01360"/>
    </source>
</evidence>
<evidence type="ECO:0000313" key="19">
    <source>
        <dbReference type="Proteomes" id="UP001139451"/>
    </source>
</evidence>
<evidence type="ECO:0000259" key="16">
    <source>
        <dbReference type="Pfam" id="PF00593"/>
    </source>
</evidence>
<dbReference type="InterPro" id="IPR037066">
    <property type="entry name" value="Plug_dom_sf"/>
</dbReference>
<evidence type="ECO:0000256" key="7">
    <source>
        <dbReference type="ARBA" id="ARBA00023004"/>
    </source>
</evidence>
<accession>A0A9X2HNN5</accession>
<dbReference type="Gene3D" id="2.40.170.20">
    <property type="entry name" value="TonB-dependent receptor, beta-barrel domain"/>
    <property type="match status" value="1"/>
</dbReference>
<evidence type="ECO:0000256" key="8">
    <source>
        <dbReference type="ARBA" id="ARBA00023065"/>
    </source>
</evidence>
<reference evidence="18" key="1">
    <citation type="submission" date="2022-05" db="EMBL/GenBank/DDBJ databases">
        <title>Sphingomonas sp. strain MG17 Genome sequencing and assembly.</title>
        <authorList>
            <person name="Kim I."/>
        </authorList>
    </citation>
    <scope>NUCLEOTIDE SEQUENCE</scope>
    <source>
        <strain evidence="18">MG17</strain>
    </source>
</reference>
<dbReference type="GO" id="GO:0006826">
    <property type="term" value="P:iron ion transport"/>
    <property type="evidence" value="ECO:0007669"/>
    <property type="project" value="UniProtKB-KW"/>
</dbReference>
<keyword evidence="2 12" id="KW-0813">Transport</keyword>
<evidence type="ECO:0000256" key="15">
    <source>
        <dbReference type="SAM" id="SignalP"/>
    </source>
</evidence>
<dbReference type="PANTHER" id="PTHR32552:SF81">
    <property type="entry name" value="TONB-DEPENDENT OUTER MEMBRANE RECEPTOR"/>
    <property type="match status" value="1"/>
</dbReference>
<name>A0A9X2HNN5_9SPHN</name>
<dbReference type="AlphaFoldDB" id="A0A9X2HNN5"/>
<dbReference type="Gene3D" id="2.170.130.10">
    <property type="entry name" value="TonB-dependent receptor, plug domain"/>
    <property type="match status" value="1"/>
</dbReference>
<keyword evidence="9 14" id="KW-0798">TonB box</keyword>
<keyword evidence="5 12" id="KW-0812">Transmembrane</keyword>
<dbReference type="InterPro" id="IPR039426">
    <property type="entry name" value="TonB-dep_rcpt-like"/>
</dbReference>
<keyword evidence="19" id="KW-1185">Reference proteome</keyword>
<dbReference type="InterPro" id="IPR012910">
    <property type="entry name" value="Plug_dom"/>
</dbReference>
<feature type="domain" description="TonB-dependent receptor-like beta-barrel" evidence="16">
    <location>
        <begin position="360"/>
        <end position="869"/>
    </location>
</feature>
<dbReference type="EMBL" id="JAMLDX010000006">
    <property type="protein sequence ID" value="MCP3730683.1"/>
    <property type="molecule type" value="Genomic_DNA"/>
</dbReference>
<evidence type="ECO:0000256" key="10">
    <source>
        <dbReference type="ARBA" id="ARBA00023136"/>
    </source>
</evidence>
<evidence type="ECO:0000256" key="5">
    <source>
        <dbReference type="ARBA" id="ARBA00022692"/>
    </source>
</evidence>
<keyword evidence="7" id="KW-0408">Iron</keyword>